<feature type="region of interest" description="Disordered" evidence="1">
    <location>
        <begin position="432"/>
        <end position="475"/>
    </location>
</feature>
<dbReference type="Proteomes" id="UP000717696">
    <property type="component" value="Unassembled WGS sequence"/>
</dbReference>
<keyword evidence="2" id="KW-1133">Transmembrane helix</keyword>
<reference evidence="3" key="1">
    <citation type="journal article" date="2021" name="Nat. Commun.">
        <title>Genetic determinants of endophytism in the Arabidopsis root mycobiome.</title>
        <authorList>
            <person name="Mesny F."/>
            <person name="Miyauchi S."/>
            <person name="Thiergart T."/>
            <person name="Pickel B."/>
            <person name="Atanasova L."/>
            <person name="Karlsson M."/>
            <person name="Huettel B."/>
            <person name="Barry K.W."/>
            <person name="Haridas S."/>
            <person name="Chen C."/>
            <person name="Bauer D."/>
            <person name="Andreopoulos W."/>
            <person name="Pangilinan J."/>
            <person name="LaButti K."/>
            <person name="Riley R."/>
            <person name="Lipzen A."/>
            <person name="Clum A."/>
            <person name="Drula E."/>
            <person name="Henrissat B."/>
            <person name="Kohler A."/>
            <person name="Grigoriev I.V."/>
            <person name="Martin F.M."/>
            <person name="Hacquard S."/>
        </authorList>
    </citation>
    <scope>NUCLEOTIDE SEQUENCE</scope>
    <source>
        <strain evidence="3">MPI-CAGE-AT-0021</strain>
    </source>
</reference>
<evidence type="ECO:0000256" key="1">
    <source>
        <dbReference type="SAM" id="MobiDB-lite"/>
    </source>
</evidence>
<evidence type="ECO:0000256" key="2">
    <source>
        <dbReference type="SAM" id="Phobius"/>
    </source>
</evidence>
<feature type="compositionally biased region" description="Low complexity" evidence="1">
    <location>
        <begin position="465"/>
        <end position="475"/>
    </location>
</feature>
<dbReference type="AlphaFoldDB" id="A0A9P9ENR0"/>
<sequence length="475" mass="52387">MQLPKILTAVPRRFYTILSLMGLVVVALIFFSGRGDGFAFVSDWQTPFTTDDGLLGSVMGYFGDESSGDETRIAIVNSIKAHDEVLAALVHSFGGHPNARVNVFLYRQRYEMEKIMRNFTLASRTTVRGISAFKPAMMRNPHPHVVVSTTCELDLKFAKPGFQNLLDNGATHLFCVIHHADQWDKGGHVDFARKWAEKGKLDFVALSQHTADFLLKETIPKWKADYSVTARVLPPVFPVEHPADEEDGISLAMQGDYSSGRRDYEHIFTGLGGVLEKLESADSSQQNQSLQLHVIGHGTTPKVPKVAEGHVIFDASLSYPDFYAVLSKAFAVIPGFASDTYLDRKASSTVPASLIAGAPLLVNDDILKAYSYLPREAAWVAKSGEEDMDAIKRMIGNQEEFIKKRDLARKAATDIMAQNRINIQKWTAEVRRKMDSQHNEEQKQREKEAAAAAAKSEAAEKAKTEAAAAATAAAN</sequence>
<comment type="caution">
    <text evidence="3">The sequence shown here is derived from an EMBL/GenBank/DDBJ whole genome shotgun (WGS) entry which is preliminary data.</text>
</comment>
<gene>
    <name evidence="3" type="ORF">B0J13DRAFT_556891</name>
</gene>
<proteinExistence type="predicted"/>
<feature type="compositionally biased region" description="Basic and acidic residues" evidence="1">
    <location>
        <begin position="432"/>
        <end position="449"/>
    </location>
</feature>
<evidence type="ECO:0000313" key="3">
    <source>
        <dbReference type="EMBL" id="KAH7141465.1"/>
    </source>
</evidence>
<dbReference type="OrthoDB" id="549336at2759"/>
<name>A0A9P9ENR0_9HYPO</name>
<dbReference type="EMBL" id="JAGMUU010000012">
    <property type="protein sequence ID" value="KAH7141465.1"/>
    <property type="molecule type" value="Genomic_DNA"/>
</dbReference>
<keyword evidence="4" id="KW-1185">Reference proteome</keyword>
<keyword evidence="2" id="KW-0472">Membrane</keyword>
<keyword evidence="2" id="KW-0812">Transmembrane</keyword>
<organism evidence="3 4">
    <name type="scientific">Dactylonectria estremocensis</name>
    <dbReference type="NCBI Taxonomy" id="1079267"/>
    <lineage>
        <taxon>Eukaryota</taxon>
        <taxon>Fungi</taxon>
        <taxon>Dikarya</taxon>
        <taxon>Ascomycota</taxon>
        <taxon>Pezizomycotina</taxon>
        <taxon>Sordariomycetes</taxon>
        <taxon>Hypocreomycetidae</taxon>
        <taxon>Hypocreales</taxon>
        <taxon>Nectriaceae</taxon>
        <taxon>Dactylonectria</taxon>
    </lineage>
</organism>
<protein>
    <submittedName>
        <fullName evidence="3">Uncharacterized protein</fullName>
    </submittedName>
</protein>
<feature type="transmembrane region" description="Helical" evidence="2">
    <location>
        <begin position="12"/>
        <end position="31"/>
    </location>
</feature>
<evidence type="ECO:0000313" key="4">
    <source>
        <dbReference type="Proteomes" id="UP000717696"/>
    </source>
</evidence>
<accession>A0A9P9ENR0</accession>